<dbReference type="CDD" id="cd07377">
    <property type="entry name" value="WHTH_GntR"/>
    <property type="match status" value="1"/>
</dbReference>
<evidence type="ECO:0000313" key="5">
    <source>
        <dbReference type="EMBL" id="MDC7675170.1"/>
    </source>
</evidence>
<proteinExistence type="predicted"/>
<keyword evidence="6" id="KW-1185">Reference proteome</keyword>
<organism evidence="5 6">
    <name type="scientific">Asticcacaulis machinosus</name>
    <dbReference type="NCBI Taxonomy" id="2984211"/>
    <lineage>
        <taxon>Bacteria</taxon>
        <taxon>Pseudomonadati</taxon>
        <taxon>Pseudomonadota</taxon>
        <taxon>Alphaproteobacteria</taxon>
        <taxon>Caulobacterales</taxon>
        <taxon>Caulobacteraceae</taxon>
        <taxon>Asticcacaulis</taxon>
    </lineage>
</organism>
<dbReference type="PANTHER" id="PTHR43537:SF5">
    <property type="entry name" value="UXU OPERON TRANSCRIPTIONAL REGULATOR"/>
    <property type="match status" value="1"/>
</dbReference>
<dbReference type="InterPro" id="IPR036388">
    <property type="entry name" value="WH-like_DNA-bd_sf"/>
</dbReference>
<evidence type="ECO:0000256" key="1">
    <source>
        <dbReference type="ARBA" id="ARBA00023015"/>
    </source>
</evidence>
<dbReference type="PROSITE" id="PS50949">
    <property type="entry name" value="HTH_GNTR"/>
    <property type="match status" value="1"/>
</dbReference>
<reference evidence="5 6" key="1">
    <citation type="submission" date="2023-01" db="EMBL/GenBank/DDBJ databases">
        <title>Novel species of the genus Asticcacaulis isolated from rivers.</title>
        <authorList>
            <person name="Lu H."/>
        </authorList>
    </citation>
    <scope>NUCLEOTIDE SEQUENCE [LARGE SCALE GENOMIC DNA]</scope>
    <source>
        <strain evidence="5 6">LKC15W</strain>
    </source>
</reference>
<dbReference type="Proteomes" id="UP001218579">
    <property type="component" value="Unassembled WGS sequence"/>
</dbReference>
<feature type="domain" description="HTH gntR-type" evidence="4">
    <location>
        <begin position="26"/>
        <end position="93"/>
    </location>
</feature>
<name>A0ABT5HFZ2_9CAUL</name>
<comment type="caution">
    <text evidence="5">The sequence shown here is derived from an EMBL/GenBank/DDBJ whole genome shotgun (WGS) entry which is preliminary data.</text>
</comment>
<dbReference type="SMART" id="SM00345">
    <property type="entry name" value="HTH_GNTR"/>
    <property type="match status" value="1"/>
</dbReference>
<evidence type="ECO:0000256" key="3">
    <source>
        <dbReference type="ARBA" id="ARBA00023163"/>
    </source>
</evidence>
<dbReference type="Pfam" id="PF00392">
    <property type="entry name" value="GntR"/>
    <property type="match status" value="1"/>
</dbReference>
<accession>A0ABT5HFZ2</accession>
<protein>
    <submittedName>
        <fullName evidence="5">GntR family transcriptional regulator</fullName>
    </submittedName>
</protein>
<gene>
    <name evidence="5" type="ORF">PQU98_03455</name>
</gene>
<keyword evidence="1" id="KW-0805">Transcription regulation</keyword>
<evidence type="ECO:0000256" key="2">
    <source>
        <dbReference type="ARBA" id="ARBA00023125"/>
    </source>
</evidence>
<keyword evidence="3" id="KW-0804">Transcription</keyword>
<dbReference type="PANTHER" id="PTHR43537">
    <property type="entry name" value="TRANSCRIPTIONAL REGULATOR, GNTR FAMILY"/>
    <property type="match status" value="1"/>
</dbReference>
<dbReference type="EMBL" id="JAQQKV010000001">
    <property type="protein sequence ID" value="MDC7675170.1"/>
    <property type="molecule type" value="Genomic_DNA"/>
</dbReference>
<dbReference type="InterPro" id="IPR036390">
    <property type="entry name" value="WH_DNA-bd_sf"/>
</dbReference>
<evidence type="ECO:0000313" key="6">
    <source>
        <dbReference type="Proteomes" id="UP001218579"/>
    </source>
</evidence>
<dbReference type="Gene3D" id="1.10.10.10">
    <property type="entry name" value="Winged helix-like DNA-binding domain superfamily/Winged helix DNA-binding domain"/>
    <property type="match status" value="1"/>
</dbReference>
<sequence>MGDAPPSGFAHFIGAVVGVWPMVGKPLAYERVYGIIKQAILEGLFWPGQRIDNERLKSLVGTSHIPIREALRRLSAEGLVEAHRREGFTVPYVTEPIIRGHYEWLHMALLSSARKGTPPGADILAEIDFPEMQAMSIADATARFFLAVAIAGGNDGMEATVRRANDGLHLIRILKEDLLTDRRSELDQLIALWRFGPLIEFETALDAYFTRRYAILPEMVRLLHRRFPKN</sequence>
<keyword evidence="2" id="KW-0238">DNA-binding</keyword>
<evidence type="ECO:0000259" key="4">
    <source>
        <dbReference type="PROSITE" id="PS50949"/>
    </source>
</evidence>
<dbReference type="RefSeq" id="WP_272743480.1">
    <property type="nucleotide sequence ID" value="NZ_JAQQKV010000001.1"/>
</dbReference>
<dbReference type="SUPFAM" id="SSF46785">
    <property type="entry name" value="Winged helix' DNA-binding domain"/>
    <property type="match status" value="1"/>
</dbReference>
<dbReference type="InterPro" id="IPR000524">
    <property type="entry name" value="Tscrpt_reg_HTH_GntR"/>
</dbReference>